<feature type="domain" description="HTH tetR-type" evidence="6">
    <location>
        <begin position="8"/>
        <end position="68"/>
    </location>
</feature>
<gene>
    <name evidence="7" type="ORF">SAMN02745887_00402</name>
</gene>
<dbReference type="InterPro" id="IPR039538">
    <property type="entry name" value="BetI_C"/>
</dbReference>
<dbReference type="PANTHER" id="PTHR30055:SF228">
    <property type="entry name" value="TRANSCRIPTIONAL REGULATOR-RELATED"/>
    <property type="match status" value="1"/>
</dbReference>
<evidence type="ECO:0000256" key="1">
    <source>
        <dbReference type="ARBA" id="ARBA00022491"/>
    </source>
</evidence>
<dbReference type="Pfam" id="PF13977">
    <property type="entry name" value="TetR_C_6"/>
    <property type="match status" value="1"/>
</dbReference>
<evidence type="ECO:0000313" key="7">
    <source>
        <dbReference type="EMBL" id="SFZ71098.1"/>
    </source>
</evidence>
<dbReference type="InterPro" id="IPR050109">
    <property type="entry name" value="HTH-type_TetR-like_transc_reg"/>
</dbReference>
<evidence type="ECO:0000256" key="3">
    <source>
        <dbReference type="ARBA" id="ARBA00023125"/>
    </source>
</evidence>
<dbReference type="SUPFAM" id="SSF48498">
    <property type="entry name" value="Tetracyclin repressor-like, C-terminal domain"/>
    <property type="match status" value="1"/>
</dbReference>
<dbReference type="SUPFAM" id="SSF46689">
    <property type="entry name" value="Homeodomain-like"/>
    <property type="match status" value="1"/>
</dbReference>
<dbReference type="OrthoDB" id="8961953at2"/>
<keyword evidence="4" id="KW-0804">Transcription</keyword>
<dbReference type="InterPro" id="IPR036271">
    <property type="entry name" value="Tet_transcr_reg_TetR-rel_C_sf"/>
</dbReference>
<keyword evidence="8" id="KW-1185">Reference proteome</keyword>
<reference evidence="7 8" key="1">
    <citation type="submission" date="2016-11" db="EMBL/GenBank/DDBJ databases">
        <authorList>
            <person name="Jaros S."/>
            <person name="Januszkiewicz K."/>
            <person name="Wedrychowicz H."/>
        </authorList>
    </citation>
    <scope>NUCLEOTIDE SEQUENCE [LARGE SCALE GENOMIC DNA]</scope>
    <source>
        <strain evidence="7 8">DSM 18899</strain>
    </source>
</reference>
<dbReference type="PRINTS" id="PR00455">
    <property type="entry name" value="HTHTETR"/>
</dbReference>
<sequence>MSRKPNTEARRAEIIRALQSVMATHGYEKATIQAIAKEAGLAPGLLHYHFKSKQEILVSLVTSLADYGQRRFEQIAGKAESPMDLLNAYLEARVGLGDGAAAEIVAAWVMIGAEAVRQAEVREVYQRAIATELELLSELLANCLRERQRVTTGSRDLAAALLAMMEGAYQLASATSGIMPVGYAAQSALRHAMLSIDAAPLATAS</sequence>
<name>A0A1K2H4Z4_9NEIS</name>
<evidence type="ECO:0000256" key="4">
    <source>
        <dbReference type="ARBA" id="ARBA00023163"/>
    </source>
</evidence>
<dbReference type="PANTHER" id="PTHR30055">
    <property type="entry name" value="HTH-TYPE TRANSCRIPTIONAL REGULATOR RUTR"/>
    <property type="match status" value="1"/>
</dbReference>
<dbReference type="RefSeq" id="WP_072426924.1">
    <property type="nucleotide sequence ID" value="NZ_FPKR01000001.1"/>
</dbReference>
<keyword evidence="2" id="KW-0805">Transcription regulation</keyword>
<dbReference type="InterPro" id="IPR023772">
    <property type="entry name" value="DNA-bd_HTH_TetR-type_CS"/>
</dbReference>
<dbReference type="PROSITE" id="PS50977">
    <property type="entry name" value="HTH_TETR_2"/>
    <property type="match status" value="1"/>
</dbReference>
<dbReference type="InterPro" id="IPR009057">
    <property type="entry name" value="Homeodomain-like_sf"/>
</dbReference>
<dbReference type="GO" id="GO:0003700">
    <property type="term" value="F:DNA-binding transcription factor activity"/>
    <property type="evidence" value="ECO:0007669"/>
    <property type="project" value="TreeGrafter"/>
</dbReference>
<dbReference type="STRING" id="1121279.SAMN02745887_00402"/>
<dbReference type="PROSITE" id="PS01081">
    <property type="entry name" value="HTH_TETR_1"/>
    <property type="match status" value="1"/>
</dbReference>
<dbReference type="InterPro" id="IPR001647">
    <property type="entry name" value="HTH_TetR"/>
</dbReference>
<dbReference type="Pfam" id="PF00440">
    <property type="entry name" value="TetR_N"/>
    <property type="match status" value="1"/>
</dbReference>
<dbReference type="Gene3D" id="1.10.357.10">
    <property type="entry name" value="Tetracycline Repressor, domain 2"/>
    <property type="match status" value="1"/>
</dbReference>
<organism evidence="7 8">
    <name type="scientific">Chitinimonas taiwanensis DSM 18899</name>
    <dbReference type="NCBI Taxonomy" id="1121279"/>
    <lineage>
        <taxon>Bacteria</taxon>
        <taxon>Pseudomonadati</taxon>
        <taxon>Pseudomonadota</taxon>
        <taxon>Betaproteobacteria</taxon>
        <taxon>Neisseriales</taxon>
        <taxon>Chitinibacteraceae</taxon>
        <taxon>Chitinimonas</taxon>
    </lineage>
</organism>
<protein>
    <submittedName>
        <fullName evidence="7">Transcriptional regulator, TetR family</fullName>
    </submittedName>
</protein>
<dbReference type="Proteomes" id="UP000186513">
    <property type="component" value="Unassembled WGS sequence"/>
</dbReference>
<dbReference type="GO" id="GO:0000976">
    <property type="term" value="F:transcription cis-regulatory region binding"/>
    <property type="evidence" value="ECO:0007669"/>
    <property type="project" value="TreeGrafter"/>
</dbReference>
<evidence type="ECO:0000256" key="5">
    <source>
        <dbReference type="PROSITE-ProRule" id="PRU00335"/>
    </source>
</evidence>
<proteinExistence type="predicted"/>
<keyword evidence="1" id="KW-0678">Repressor</keyword>
<evidence type="ECO:0000259" key="6">
    <source>
        <dbReference type="PROSITE" id="PS50977"/>
    </source>
</evidence>
<evidence type="ECO:0000313" key="8">
    <source>
        <dbReference type="Proteomes" id="UP000186513"/>
    </source>
</evidence>
<accession>A0A1K2H4Z4</accession>
<dbReference type="AlphaFoldDB" id="A0A1K2H4Z4"/>
<feature type="DNA-binding region" description="H-T-H motif" evidence="5">
    <location>
        <begin position="31"/>
        <end position="50"/>
    </location>
</feature>
<dbReference type="EMBL" id="FPKR01000001">
    <property type="protein sequence ID" value="SFZ71098.1"/>
    <property type="molecule type" value="Genomic_DNA"/>
</dbReference>
<evidence type="ECO:0000256" key="2">
    <source>
        <dbReference type="ARBA" id="ARBA00023015"/>
    </source>
</evidence>
<keyword evidence="3 5" id="KW-0238">DNA-binding</keyword>